<gene>
    <name evidence="1" type="ORF">ABIC55_004525</name>
</gene>
<comment type="caution">
    <text evidence="1">The sequence shown here is derived from an EMBL/GenBank/DDBJ whole genome shotgun (WGS) entry which is preliminary data.</text>
</comment>
<keyword evidence="2" id="KW-1185">Reference proteome</keyword>
<dbReference type="EMBL" id="JBEPME010000010">
    <property type="protein sequence ID" value="MET3659385.1"/>
    <property type="molecule type" value="Genomic_DNA"/>
</dbReference>
<evidence type="ECO:0000313" key="1">
    <source>
        <dbReference type="EMBL" id="MET3659385.1"/>
    </source>
</evidence>
<accession>A0ABV2KE68</accession>
<protein>
    <submittedName>
        <fullName evidence="1">Uncharacterized protein</fullName>
    </submittedName>
</protein>
<organism evidence="1 2">
    <name type="scientific">Sporosarcina psychrophila</name>
    <name type="common">Bacillus psychrophilus</name>
    <dbReference type="NCBI Taxonomy" id="1476"/>
    <lineage>
        <taxon>Bacteria</taxon>
        <taxon>Bacillati</taxon>
        <taxon>Bacillota</taxon>
        <taxon>Bacilli</taxon>
        <taxon>Bacillales</taxon>
        <taxon>Caryophanaceae</taxon>
        <taxon>Sporosarcina</taxon>
    </lineage>
</organism>
<name>A0ABV2KE68_SPOPS</name>
<dbReference type="RefSeq" id="WP_354314848.1">
    <property type="nucleotide sequence ID" value="NZ_CP185279.1"/>
</dbReference>
<evidence type="ECO:0000313" key="2">
    <source>
        <dbReference type="Proteomes" id="UP001549104"/>
    </source>
</evidence>
<reference evidence="1 2" key="1">
    <citation type="submission" date="2024-06" db="EMBL/GenBank/DDBJ databases">
        <title>Sorghum-associated microbial communities from plants grown in Nebraska, USA.</title>
        <authorList>
            <person name="Schachtman D."/>
        </authorList>
    </citation>
    <scope>NUCLEOTIDE SEQUENCE [LARGE SCALE GENOMIC DNA]</scope>
    <source>
        <strain evidence="1 2">1288</strain>
    </source>
</reference>
<proteinExistence type="predicted"/>
<dbReference type="Proteomes" id="UP001549104">
    <property type="component" value="Unassembled WGS sequence"/>
</dbReference>
<sequence>MNKNHAITERISRDATESHPYLSIHLDNGIEIVQFKAIQKQLYT</sequence>